<dbReference type="GO" id="GO:0004803">
    <property type="term" value="F:transposase activity"/>
    <property type="evidence" value="ECO:0007669"/>
    <property type="project" value="InterPro"/>
</dbReference>
<dbReference type="GO" id="GO:0006313">
    <property type="term" value="P:DNA transposition"/>
    <property type="evidence" value="ECO:0007669"/>
    <property type="project" value="InterPro"/>
</dbReference>
<dbReference type="InterPro" id="IPR003346">
    <property type="entry name" value="Transposase_20"/>
</dbReference>
<evidence type="ECO:0000259" key="2">
    <source>
        <dbReference type="Pfam" id="PF02371"/>
    </source>
</evidence>
<feature type="domain" description="Transposase IS116/IS110/IS902 C-terminal" evidence="2">
    <location>
        <begin position="19"/>
        <end position="86"/>
    </location>
</feature>
<dbReference type="PANTHER" id="PTHR33055:SF3">
    <property type="entry name" value="PUTATIVE TRANSPOSASE FOR IS117-RELATED"/>
    <property type="match status" value="1"/>
</dbReference>
<dbReference type="PANTHER" id="PTHR33055">
    <property type="entry name" value="TRANSPOSASE FOR INSERTION SEQUENCE ELEMENT IS1111A"/>
    <property type="match status" value="1"/>
</dbReference>
<accession>X0RK66</accession>
<dbReference type="EMBL" id="BAWF01000104">
    <property type="protein sequence ID" value="GAF51495.1"/>
    <property type="molecule type" value="Genomic_DNA"/>
</dbReference>
<evidence type="ECO:0000313" key="4">
    <source>
        <dbReference type="Proteomes" id="UP000019491"/>
    </source>
</evidence>
<dbReference type="RefSeq" id="WP_255221822.1">
    <property type="nucleotide sequence ID" value="NZ_BAWF01000104.1"/>
</dbReference>
<reference evidence="3 4" key="1">
    <citation type="submission" date="2014-02" db="EMBL/GenBank/DDBJ databases">
        <title>Whole genome shotgun sequence of Rhodococcus wratislaviensis NBRC 100605.</title>
        <authorList>
            <person name="Hosoyama A."/>
            <person name="Tsuchikane K."/>
            <person name="Yoshida I."/>
            <person name="Ohji S."/>
            <person name="Ichikawa N."/>
            <person name="Yamazoe A."/>
            <person name="Fujita N."/>
        </authorList>
    </citation>
    <scope>NUCLEOTIDE SEQUENCE [LARGE SCALE GENOMIC DNA]</scope>
    <source>
        <strain evidence="3 4">NBRC 100605</strain>
    </source>
</reference>
<feature type="compositionally biased region" description="Basic and acidic residues" evidence="1">
    <location>
        <begin position="139"/>
        <end position="150"/>
    </location>
</feature>
<feature type="non-terminal residue" evidence="3">
    <location>
        <position position="1"/>
    </location>
</feature>
<dbReference type="Pfam" id="PF02371">
    <property type="entry name" value="Transposase_20"/>
    <property type="match status" value="1"/>
</dbReference>
<proteinExistence type="predicted"/>
<protein>
    <submittedName>
        <fullName evidence="3">Putative transposase</fullName>
    </submittedName>
</protein>
<evidence type="ECO:0000313" key="3">
    <source>
        <dbReference type="EMBL" id="GAF51495.1"/>
    </source>
</evidence>
<comment type="caution">
    <text evidence="3">The sequence shown here is derived from an EMBL/GenBank/DDBJ whole genome shotgun (WGS) entry which is preliminary data.</text>
</comment>
<gene>
    <name evidence="3" type="ORF">RW1_104_00070</name>
</gene>
<evidence type="ECO:0000256" key="1">
    <source>
        <dbReference type="SAM" id="MobiDB-lite"/>
    </source>
</evidence>
<dbReference type="GO" id="GO:0003677">
    <property type="term" value="F:DNA binding"/>
    <property type="evidence" value="ECO:0007669"/>
    <property type="project" value="InterPro"/>
</dbReference>
<name>X0RK66_RHOWR</name>
<dbReference type="Proteomes" id="UP000019491">
    <property type="component" value="Unassembled WGS sequence"/>
</dbReference>
<dbReference type="InterPro" id="IPR047650">
    <property type="entry name" value="Transpos_IS110"/>
</dbReference>
<keyword evidence="4" id="KW-1185">Reference proteome</keyword>
<dbReference type="AlphaFoldDB" id="X0RK66"/>
<feature type="region of interest" description="Disordered" evidence="1">
    <location>
        <begin position="137"/>
        <end position="158"/>
    </location>
</feature>
<organism evidence="3 4">
    <name type="scientific">Rhodococcus wratislaviensis NBRC 100605</name>
    <dbReference type="NCBI Taxonomy" id="1219028"/>
    <lineage>
        <taxon>Bacteria</taxon>
        <taxon>Bacillati</taxon>
        <taxon>Actinomycetota</taxon>
        <taxon>Actinomycetes</taxon>
        <taxon>Mycobacteriales</taxon>
        <taxon>Nocardiaceae</taxon>
        <taxon>Rhodococcus</taxon>
    </lineage>
</organism>
<sequence length="184" mass="20220">EGRFFDQIAAELRGHPGYRAIQELPGVGPTLVAEIGDVHRFTDPSHLCSWAGLTPKHRQSDTVVRRGHITKQGSKLVRWAAVEAIQRQPAGTKISADRKRIEARRGRNIAKVAAARKLLTSSTTGSVTERSARWLGNGRRREQPGRDTRAAAELSDPRTGVVADLIDPAYCQRTAPRPHPRAKG</sequence>